<accession>A0A0G1JFD0</accession>
<proteinExistence type="predicted"/>
<organism evidence="2 3">
    <name type="scientific">candidate division WWE3 bacterium GW2011_GWB1_44_4</name>
    <dbReference type="NCBI Taxonomy" id="1619116"/>
    <lineage>
        <taxon>Bacteria</taxon>
        <taxon>Katanobacteria</taxon>
    </lineage>
</organism>
<gene>
    <name evidence="2" type="ORF">UW65_C0005G0010</name>
</gene>
<dbReference type="EMBL" id="LCJD01000005">
    <property type="protein sequence ID" value="KKT70015.1"/>
    <property type="molecule type" value="Genomic_DNA"/>
</dbReference>
<feature type="transmembrane region" description="Helical" evidence="1">
    <location>
        <begin position="7"/>
        <end position="29"/>
    </location>
</feature>
<feature type="transmembrane region" description="Helical" evidence="1">
    <location>
        <begin position="49"/>
        <end position="69"/>
    </location>
</feature>
<keyword evidence="1" id="KW-0812">Transmembrane</keyword>
<dbReference type="AlphaFoldDB" id="A0A0G1JFD0"/>
<evidence type="ECO:0000256" key="1">
    <source>
        <dbReference type="SAM" id="Phobius"/>
    </source>
</evidence>
<reference evidence="2 3" key="1">
    <citation type="journal article" date="2015" name="Nature">
        <title>rRNA introns, odd ribosomes, and small enigmatic genomes across a large radiation of phyla.</title>
        <authorList>
            <person name="Brown C.T."/>
            <person name="Hug L.A."/>
            <person name="Thomas B.C."/>
            <person name="Sharon I."/>
            <person name="Castelle C.J."/>
            <person name="Singh A."/>
            <person name="Wilkins M.J."/>
            <person name="Williams K.H."/>
            <person name="Banfield J.F."/>
        </authorList>
    </citation>
    <scope>NUCLEOTIDE SEQUENCE [LARGE SCALE GENOMIC DNA]</scope>
</reference>
<keyword evidence="1" id="KW-0472">Membrane</keyword>
<evidence type="ECO:0000313" key="3">
    <source>
        <dbReference type="Proteomes" id="UP000034783"/>
    </source>
</evidence>
<dbReference type="Proteomes" id="UP000034783">
    <property type="component" value="Unassembled WGS sequence"/>
</dbReference>
<keyword evidence="1" id="KW-1133">Transmembrane helix</keyword>
<feature type="transmembrane region" description="Helical" evidence="1">
    <location>
        <begin position="90"/>
        <end position="112"/>
    </location>
</feature>
<sequence length="118" mass="13102">MRSKAFAVINIVVGIFILIAQLVSLILVYPKLIQLYKDMGVQISSSTQYYPLLATVFIAFLVYVMYAAVKLLKSKEPSNSLYKQNFVATIVLLVSGGLFLVLSLMSLINPIYSLAKSF</sequence>
<name>A0A0G1JFD0_UNCKA</name>
<comment type="caution">
    <text evidence="2">The sequence shown here is derived from an EMBL/GenBank/DDBJ whole genome shotgun (WGS) entry which is preliminary data.</text>
</comment>
<evidence type="ECO:0000313" key="2">
    <source>
        <dbReference type="EMBL" id="KKT70015.1"/>
    </source>
</evidence>
<protein>
    <submittedName>
        <fullName evidence="2">Uncharacterized protein</fullName>
    </submittedName>
</protein>